<accession>A0A9Q0L9F6</accession>
<protein>
    <submittedName>
        <fullName evidence="3">1-phosphatidylinositol 45-bisphosphate phosphodiesterase delta-4</fullName>
    </submittedName>
</protein>
<dbReference type="GO" id="GO:0032065">
    <property type="term" value="P:maintenance of protein location in cell cortex"/>
    <property type="evidence" value="ECO:0007669"/>
    <property type="project" value="InterPro"/>
</dbReference>
<dbReference type="SMART" id="SM00233">
    <property type="entry name" value="PH"/>
    <property type="match status" value="2"/>
</dbReference>
<dbReference type="Pfam" id="PF12814">
    <property type="entry name" value="Mcp5_PH"/>
    <property type="match status" value="1"/>
</dbReference>
<feature type="region of interest" description="Disordered" evidence="1">
    <location>
        <begin position="237"/>
        <end position="263"/>
    </location>
</feature>
<comment type="caution">
    <text evidence="3">The sequence shown here is derived from an EMBL/GenBank/DDBJ whole genome shotgun (WGS) entry which is preliminary data.</text>
</comment>
<evidence type="ECO:0000313" key="4">
    <source>
        <dbReference type="Proteomes" id="UP001149090"/>
    </source>
</evidence>
<name>A0A9Q0L9F6_ANAIG</name>
<feature type="compositionally biased region" description="Low complexity" evidence="1">
    <location>
        <begin position="237"/>
        <end position="261"/>
    </location>
</feature>
<dbReference type="InterPro" id="IPR001849">
    <property type="entry name" value="PH_domain"/>
</dbReference>
<dbReference type="AlphaFoldDB" id="A0A9Q0L9F6"/>
<feature type="domain" description="PH" evidence="2">
    <location>
        <begin position="3"/>
        <end position="103"/>
    </location>
</feature>
<dbReference type="GO" id="GO:0005543">
    <property type="term" value="F:phospholipid binding"/>
    <property type="evidence" value="ECO:0007669"/>
    <property type="project" value="InterPro"/>
</dbReference>
<organism evidence="3 4">
    <name type="scientific">Anaeramoeba ignava</name>
    <name type="common">Anaerobic marine amoeba</name>
    <dbReference type="NCBI Taxonomy" id="1746090"/>
    <lineage>
        <taxon>Eukaryota</taxon>
        <taxon>Metamonada</taxon>
        <taxon>Anaeramoebidae</taxon>
        <taxon>Anaeramoeba</taxon>
    </lineage>
</organism>
<evidence type="ECO:0000313" key="3">
    <source>
        <dbReference type="EMBL" id="KAJ5068777.1"/>
    </source>
</evidence>
<proteinExistence type="predicted"/>
<gene>
    <name evidence="3" type="ORF">M0811_02720</name>
</gene>
<dbReference type="Pfam" id="PF00169">
    <property type="entry name" value="PH"/>
    <property type="match status" value="1"/>
</dbReference>
<keyword evidence="4" id="KW-1185">Reference proteome</keyword>
<evidence type="ECO:0000259" key="2">
    <source>
        <dbReference type="PROSITE" id="PS50003"/>
    </source>
</evidence>
<dbReference type="PROSITE" id="PS50003">
    <property type="entry name" value="PH_DOMAIN"/>
    <property type="match status" value="1"/>
</dbReference>
<reference evidence="3" key="1">
    <citation type="submission" date="2022-10" db="EMBL/GenBank/DDBJ databases">
        <title>Novel sulphate-reducing endosymbionts in the free-living metamonad Anaeramoeba.</title>
        <authorList>
            <person name="Jerlstrom-Hultqvist J."/>
            <person name="Cepicka I."/>
            <person name="Gallot-Lavallee L."/>
            <person name="Salas-Leiva D."/>
            <person name="Curtis B.A."/>
            <person name="Zahonova K."/>
            <person name="Pipaliya S."/>
            <person name="Dacks J."/>
            <person name="Roger A.J."/>
        </authorList>
    </citation>
    <scope>NUCLEOTIDE SEQUENCE</scope>
    <source>
        <strain evidence="3">BMAN</strain>
    </source>
</reference>
<dbReference type="GO" id="GO:0005938">
    <property type="term" value="C:cell cortex"/>
    <property type="evidence" value="ECO:0007669"/>
    <property type="project" value="InterPro"/>
</dbReference>
<dbReference type="InterPro" id="IPR011993">
    <property type="entry name" value="PH-like_dom_sf"/>
</dbReference>
<dbReference type="SUPFAM" id="SSF50729">
    <property type="entry name" value="PH domain-like"/>
    <property type="match status" value="2"/>
</dbReference>
<dbReference type="EMBL" id="JAPDFW010000114">
    <property type="protein sequence ID" value="KAJ5068777.1"/>
    <property type="molecule type" value="Genomic_DNA"/>
</dbReference>
<dbReference type="Proteomes" id="UP001149090">
    <property type="component" value="Unassembled WGS sequence"/>
</dbReference>
<evidence type="ECO:0000256" key="1">
    <source>
        <dbReference type="SAM" id="MobiDB-lite"/>
    </source>
</evidence>
<sequence>MSKILIEAVLELQNPKLTQISNKKSHWKSYYFVLTEKSLQYFNKKNKKLLGEIQIKQSKLIPHENQDFFVIELLIESKNPIFIKFESKKYLENWIQIMTSMKDKPDIQVIQSQIEKLNSNLKVLLVSNVRLLKILKMHSSQSVDIFLLVFVEDTQQHTQFLQFYENSNLETFPDKSIELSTLKKFSLFELLDHTSGIKLELIPTGESIVLFQDSTETQQWLTLLQQKKRKSRLSQNIELPNQENNEQNNTNINIDSNTNSNTKEEPFIKLKKIKKYTIKLPAAPTEPPILTSQEKMRLHQLFQNLSETNHVFGTQVREAFQAFLQTNSNDEKSNSLEQIMWNEHEYLLEIKKFVTKGVLMNKVRPNGKIHQRKFWIGNEGKTVFWSRPKIVGKKMKKISVSNIQQIIDGVETLIMKKAAKSKSFNRELSFSIISKDRGGDFVASSIQEKNFWVAFLKSLTKNCLEKNEDPFNFNF</sequence>
<dbReference type="InterPro" id="IPR024774">
    <property type="entry name" value="PH_dom-Mcp5-type"/>
</dbReference>
<dbReference type="OrthoDB" id="6108017at2759"/>
<dbReference type="Gene3D" id="2.30.29.30">
    <property type="entry name" value="Pleckstrin-homology domain (PH domain)/Phosphotyrosine-binding domain (PTB)"/>
    <property type="match status" value="2"/>
</dbReference>